<dbReference type="AlphaFoldDB" id="A0AAN7SLS6"/>
<dbReference type="CDD" id="cd00397">
    <property type="entry name" value="DNA_BRE_C"/>
    <property type="match status" value="1"/>
</dbReference>
<evidence type="ECO:0000256" key="1">
    <source>
        <dbReference type="ARBA" id="ARBA00023125"/>
    </source>
</evidence>
<keyword evidence="5" id="KW-1185">Reference proteome</keyword>
<dbReference type="InterPro" id="IPR013762">
    <property type="entry name" value="Integrase-like_cat_sf"/>
</dbReference>
<protein>
    <recommendedName>
        <fullName evidence="3">Tyr recombinase domain-containing protein</fullName>
    </recommendedName>
</protein>
<proteinExistence type="predicted"/>
<dbReference type="PROSITE" id="PS51898">
    <property type="entry name" value="TYR_RECOMBINASE"/>
    <property type="match status" value="1"/>
</dbReference>
<evidence type="ECO:0000313" key="4">
    <source>
        <dbReference type="EMBL" id="KAK4886064.1"/>
    </source>
</evidence>
<evidence type="ECO:0000256" key="2">
    <source>
        <dbReference type="ARBA" id="ARBA00023172"/>
    </source>
</evidence>
<reference evidence="5" key="1">
    <citation type="submission" date="2023-01" db="EMBL/GenBank/DDBJ databases">
        <title>Key to firefly adult light organ development and bioluminescence: homeobox transcription factors regulate luciferase expression and transportation to peroxisome.</title>
        <authorList>
            <person name="Fu X."/>
        </authorList>
    </citation>
    <scope>NUCLEOTIDE SEQUENCE [LARGE SCALE GENOMIC DNA]</scope>
</reference>
<gene>
    <name evidence="4" type="ORF">RN001_002335</name>
</gene>
<dbReference type="InterPro" id="IPR050090">
    <property type="entry name" value="Tyrosine_recombinase_XerCD"/>
</dbReference>
<dbReference type="Pfam" id="PF00589">
    <property type="entry name" value="Phage_integrase"/>
    <property type="match status" value="1"/>
</dbReference>
<organism evidence="4 5">
    <name type="scientific">Aquatica leii</name>
    <dbReference type="NCBI Taxonomy" id="1421715"/>
    <lineage>
        <taxon>Eukaryota</taxon>
        <taxon>Metazoa</taxon>
        <taxon>Ecdysozoa</taxon>
        <taxon>Arthropoda</taxon>
        <taxon>Hexapoda</taxon>
        <taxon>Insecta</taxon>
        <taxon>Pterygota</taxon>
        <taxon>Neoptera</taxon>
        <taxon>Endopterygota</taxon>
        <taxon>Coleoptera</taxon>
        <taxon>Polyphaga</taxon>
        <taxon>Elateriformia</taxon>
        <taxon>Elateroidea</taxon>
        <taxon>Lampyridae</taxon>
        <taxon>Luciolinae</taxon>
        <taxon>Aquatica</taxon>
    </lineage>
</organism>
<evidence type="ECO:0000313" key="5">
    <source>
        <dbReference type="Proteomes" id="UP001353858"/>
    </source>
</evidence>
<comment type="caution">
    <text evidence="4">The sequence shown here is derived from an EMBL/GenBank/DDBJ whole genome shotgun (WGS) entry which is preliminary data.</text>
</comment>
<dbReference type="SUPFAM" id="SSF56349">
    <property type="entry name" value="DNA breaking-rejoining enzymes"/>
    <property type="match status" value="1"/>
</dbReference>
<evidence type="ECO:0000259" key="3">
    <source>
        <dbReference type="PROSITE" id="PS51898"/>
    </source>
</evidence>
<keyword evidence="2" id="KW-0233">DNA recombination</keyword>
<dbReference type="GO" id="GO:0003677">
    <property type="term" value="F:DNA binding"/>
    <property type="evidence" value="ECO:0007669"/>
    <property type="project" value="UniProtKB-KW"/>
</dbReference>
<dbReference type="InterPro" id="IPR011010">
    <property type="entry name" value="DNA_brk_join_enz"/>
</dbReference>
<dbReference type="InterPro" id="IPR002104">
    <property type="entry name" value="Integrase_catalytic"/>
</dbReference>
<dbReference type="Proteomes" id="UP001353858">
    <property type="component" value="Unassembled WGS sequence"/>
</dbReference>
<dbReference type="GO" id="GO:0015074">
    <property type="term" value="P:DNA integration"/>
    <property type="evidence" value="ECO:0007669"/>
    <property type="project" value="InterPro"/>
</dbReference>
<sequence length="279" mass="31472">MLKSTLNLKHNVDISKYCKLIAYLKKQNVGYQPKKSSIFTKENIENFLKNAPFEFLPHKVALVIGISGACRSDELFKMKTGDIDLQQHRAIIVLPNTKTYQPRSFVVANTEWVEILKCYIDLRKNVEGDRFFLQLRHGKLTKQPYGHNSIAQLPKKIASYLQLNNVNTYTGHCFRRTSATLLVNSGGDIINLKKLGGWRSSTVAESYVGSSLDGQLKIASMLSTEDTTSMQNMPNISVPGPSSQQFHFSNTKENLHQGISLHVEGRDNTTINIYFNKTS</sequence>
<dbReference type="EMBL" id="JARPUR010000001">
    <property type="protein sequence ID" value="KAK4886064.1"/>
    <property type="molecule type" value="Genomic_DNA"/>
</dbReference>
<dbReference type="Gene3D" id="1.10.443.10">
    <property type="entry name" value="Intergrase catalytic core"/>
    <property type="match status" value="1"/>
</dbReference>
<dbReference type="PANTHER" id="PTHR30349">
    <property type="entry name" value="PHAGE INTEGRASE-RELATED"/>
    <property type="match status" value="1"/>
</dbReference>
<dbReference type="PANTHER" id="PTHR30349:SF41">
    <property type="entry name" value="INTEGRASE_RECOMBINASE PROTEIN MJ0367-RELATED"/>
    <property type="match status" value="1"/>
</dbReference>
<keyword evidence="1" id="KW-0238">DNA-binding</keyword>
<name>A0AAN7SLS6_9COLE</name>
<dbReference type="GO" id="GO:0006310">
    <property type="term" value="P:DNA recombination"/>
    <property type="evidence" value="ECO:0007669"/>
    <property type="project" value="UniProtKB-KW"/>
</dbReference>
<feature type="domain" description="Tyr recombinase" evidence="3">
    <location>
        <begin position="34"/>
        <end position="220"/>
    </location>
</feature>
<accession>A0AAN7SLS6</accession>